<dbReference type="STRING" id="1245469.S58_67080"/>
<dbReference type="PATRIC" id="fig|1245469.3.peg.6856"/>
<dbReference type="eggNOG" id="COG5457">
    <property type="taxonomic scope" value="Bacteria"/>
</dbReference>
<evidence type="ECO:0000259" key="1">
    <source>
        <dbReference type="Pfam" id="PF06568"/>
    </source>
</evidence>
<gene>
    <name evidence="2" type="ORF">S58_67080</name>
</gene>
<keyword evidence="3" id="KW-1185">Reference proteome</keyword>
<sequence length="70" mass="8212">MSTCVSSSMTNHHENKPHGLWSEAADMLAAWRFRYRTRHELSLWSERDLHDLGLSRSDIAAEIDKPFWRA</sequence>
<dbReference type="RefSeq" id="WP_015669753.1">
    <property type="nucleotide sequence ID" value="NC_020453.1"/>
</dbReference>
<dbReference type="GeneID" id="301820391"/>
<dbReference type="AlphaFoldDB" id="M5A1G8"/>
<dbReference type="OrthoDB" id="7306802at2"/>
<evidence type="ECO:0000313" key="2">
    <source>
        <dbReference type="EMBL" id="BAM92675.1"/>
    </source>
</evidence>
<dbReference type="Proteomes" id="UP000011841">
    <property type="component" value="Chromosome"/>
</dbReference>
<dbReference type="EMBL" id="AP012603">
    <property type="protein sequence ID" value="BAM92675.1"/>
    <property type="molecule type" value="Genomic_DNA"/>
</dbReference>
<protein>
    <recommendedName>
        <fullName evidence="1">YjiS-like domain-containing protein</fullName>
    </recommendedName>
</protein>
<dbReference type="HOGENOM" id="CLU_184490_5_0_5"/>
<proteinExistence type="predicted"/>
<dbReference type="InterPro" id="IPR009506">
    <property type="entry name" value="YjiS-like"/>
</dbReference>
<accession>M5A1G8</accession>
<dbReference type="KEGG" id="aol:S58_67080"/>
<reference evidence="2 3" key="1">
    <citation type="journal article" date="2013" name="Appl. Environ. Microbiol.">
        <title>Genome analysis suggests that the soil oligotrophic bacterium Agromonas oligotrophica (Bradyrhizobium oligotrophicum) is a nitrogen-fixing symbiont of Aeschynomene indica.</title>
        <authorList>
            <person name="Okubo T."/>
            <person name="Fukushima S."/>
            <person name="Itakura M."/>
            <person name="Oshima K."/>
            <person name="Longtonglang A."/>
            <person name="Teaumroong N."/>
            <person name="Mitsui H."/>
            <person name="Hattori M."/>
            <person name="Hattori R."/>
            <person name="Hattori T."/>
            <person name="Minamisawa K."/>
        </authorList>
    </citation>
    <scope>NUCLEOTIDE SEQUENCE [LARGE SCALE GENOMIC DNA]</scope>
    <source>
        <strain evidence="2 3">S58</strain>
    </source>
</reference>
<organism evidence="2 3">
    <name type="scientific">Bradyrhizobium oligotrophicum S58</name>
    <dbReference type="NCBI Taxonomy" id="1245469"/>
    <lineage>
        <taxon>Bacteria</taxon>
        <taxon>Pseudomonadati</taxon>
        <taxon>Pseudomonadota</taxon>
        <taxon>Alphaproteobacteria</taxon>
        <taxon>Hyphomicrobiales</taxon>
        <taxon>Nitrobacteraceae</taxon>
        <taxon>Bradyrhizobium</taxon>
    </lineage>
</organism>
<evidence type="ECO:0000313" key="3">
    <source>
        <dbReference type="Proteomes" id="UP000011841"/>
    </source>
</evidence>
<dbReference type="Pfam" id="PF06568">
    <property type="entry name" value="YjiS-like"/>
    <property type="match status" value="1"/>
</dbReference>
<feature type="domain" description="YjiS-like" evidence="1">
    <location>
        <begin position="26"/>
        <end position="59"/>
    </location>
</feature>
<name>M5A1G8_9BRAD</name>